<reference evidence="3" key="1">
    <citation type="submission" date="2020-11" db="EMBL/GenBank/DDBJ databases">
        <authorList>
            <consortium name="DOE Joint Genome Institute"/>
            <person name="Ahrendt S."/>
            <person name="Riley R."/>
            <person name="Andreopoulos W."/>
            <person name="Labutti K."/>
            <person name="Pangilinan J."/>
            <person name="Ruiz-Duenas F.J."/>
            <person name="Barrasa J.M."/>
            <person name="Sanchez-Garcia M."/>
            <person name="Camarero S."/>
            <person name="Miyauchi S."/>
            <person name="Serrano A."/>
            <person name="Linde D."/>
            <person name="Babiker R."/>
            <person name="Drula E."/>
            <person name="Ayuso-Fernandez I."/>
            <person name="Pacheco R."/>
            <person name="Padilla G."/>
            <person name="Ferreira P."/>
            <person name="Barriuso J."/>
            <person name="Kellner H."/>
            <person name="Castanera R."/>
            <person name="Alfaro M."/>
            <person name="Ramirez L."/>
            <person name="Pisabarro A.G."/>
            <person name="Kuo A."/>
            <person name="Tritt A."/>
            <person name="Lipzen A."/>
            <person name="He G."/>
            <person name="Yan M."/>
            <person name="Ng V."/>
            <person name="Cullen D."/>
            <person name="Martin F."/>
            <person name="Rosso M.-N."/>
            <person name="Henrissat B."/>
            <person name="Hibbett D."/>
            <person name="Martinez A.T."/>
            <person name="Grigoriev I.V."/>
        </authorList>
    </citation>
    <scope>NUCLEOTIDE SEQUENCE</scope>
    <source>
        <strain evidence="3">CBS 247.69</strain>
    </source>
</reference>
<organism evidence="3 4">
    <name type="scientific">Collybia nuda</name>
    <dbReference type="NCBI Taxonomy" id="64659"/>
    <lineage>
        <taxon>Eukaryota</taxon>
        <taxon>Fungi</taxon>
        <taxon>Dikarya</taxon>
        <taxon>Basidiomycota</taxon>
        <taxon>Agaricomycotina</taxon>
        <taxon>Agaricomycetes</taxon>
        <taxon>Agaricomycetidae</taxon>
        <taxon>Agaricales</taxon>
        <taxon>Tricholomatineae</taxon>
        <taxon>Clitocybaceae</taxon>
        <taxon>Collybia</taxon>
    </lineage>
</organism>
<feature type="chain" id="PRO_5040213583" evidence="2">
    <location>
        <begin position="22"/>
        <end position="341"/>
    </location>
</feature>
<dbReference type="AlphaFoldDB" id="A0A9P6CAX1"/>
<dbReference type="OrthoDB" id="1600564at2759"/>
<name>A0A9P6CAX1_9AGAR</name>
<dbReference type="InterPro" id="IPR036514">
    <property type="entry name" value="SGNH_hydro_sf"/>
</dbReference>
<keyword evidence="4" id="KW-1185">Reference proteome</keyword>
<protein>
    <submittedName>
        <fullName evidence="3">GDSL lipase/esterase</fullName>
    </submittedName>
</protein>
<dbReference type="GO" id="GO:0016788">
    <property type="term" value="F:hydrolase activity, acting on ester bonds"/>
    <property type="evidence" value="ECO:0007669"/>
    <property type="project" value="InterPro"/>
</dbReference>
<dbReference type="Pfam" id="PF00657">
    <property type="entry name" value="Lipase_GDSL"/>
    <property type="match status" value="1"/>
</dbReference>
<evidence type="ECO:0000256" key="1">
    <source>
        <dbReference type="ARBA" id="ARBA00022801"/>
    </source>
</evidence>
<dbReference type="InterPro" id="IPR051058">
    <property type="entry name" value="GDSL_Est/Lipase"/>
</dbReference>
<sequence length="341" mass="38631">MLNWHIRVPLLILTALSAVEAASKKIKHVVLFGDSFTDQSRSHSIANGTFPGKGYQEVFPPDDVAPDGGVQWPWYLGLYGNYTIWNYAVGGAVCNNDLTPLFDYPDVLHGQPDWFVLDHITGNGTSHQRLRLNPDEFVVVIWIGTNDLGLNNFITDDQKPGLSLVDLATCQIDSVKRMYSLGARNFIINSVIPLHLTKLYSNSSDPLIYWPEVHDGPGWHIRMFNLVNSLNALVKAGIKGLNEEWTKAGRGGRVEYFNTYGFFEELYNHPELYFNGTLPASSTEWCHKCPDPFDWHFCGIGDCVGDERDSYMWWDELHPSEQTGRNLAKEMLKKINGRSIY</sequence>
<comment type="caution">
    <text evidence="3">The sequence shown here is derived from an EMBL/GenBank/DDBJ whole genome shotgun (WGS) entry which is preliminary data.</text>
</comment>
<dbReference type="EMBL" id="MU150328">
    <property type="protein sequence ID" value="KAF9458901.1"/>
    <property type="molecule type" value="Genomic_DNA"/>
</dbReference>
<dbReference type="InterPro" id="IPR001087">
    <property type="entry name" value="GDSL"/>
</dbReference>
<accession>A0A9P6CAX1</accession>
<keyword evidence="1" id="KW-0378">Hydrolase</keyword>
<dbReference type="SUPFAM" id="SSF52266">
    <property type="entry name" value="SGNH hydrolase"/>
    <property type="match status" value="1"/>
</dbReference>
<gene>
    <name evidence="3" type="ORF">BDZ94DRAFT_64252</name>
</gene>
<evidence type="ECO:0000313" key="3">
    <source>
        <dbReference type="EMBL" id="KAF9458901.1"/>
    </source>
</evidence>
<dbReference type="PANTHER" id="PTHR45648">
    <property type="entry name" value="GDSL LIPASE/ACYLHYDROLASE FAMILY PROTEIN (AFU_ORTHOLOGUE AFUA_4G14700)"/>
    <property type="match status" value="1"/>
</dbReference>
<dbReference type="PANTHER" id="PTHR45648:SF22">
    <property type="entry name" value="GDSL LIPASE_ACYLHYDROLASE FAMILY PROTEIN (AFU_ORTHOLOGUE AFUA_4G14700)"/>
    <property type="match status" value="1"/>
</dbReference>
<evidence type="ECO:0000313" key="4">
    <source>
        <dbReference type="Proteomes" id="UP000807353"/>
    </source>
</evidence>
<dbReference type="Proteomes" id="UP000807353">
    <property type="component" value="Unassembled WGS sequence"/>
</dbReference>
<keyword evidence="2" id="KW-0732">Signal</keyword>
<proteinExistence type="predicted"/>
<feature type="signal peptide" evidence="2">
    <location>
        <begin position="1"/>
        <end position="21"/>
    </location>
</feature>
<evidence type="ECO:0000256" key="2">
    <source>
        <dbReference type="SAM" id="SignalP"/>
    </source>
</evidence>
<dbReference type="Gene3D" id="3.40.50.1110">
    <property type="entry name" value="SGNH hydrolase"/>
    <property type="match status" value="1"/>
</dbReference>